<dbReference type="GO" id="GO:0005524">
    <property type="term" value="F:ATP binding"/>
    <property type="evidence" value="ECO:0007669"/>
    <property type="project" value="UniProtKB-UniRule"/>
</dbReference>
<dbReference type="FunFam" id="1.10.510.10:FF:000571">
    <property type="entry name" value="Maternal embryonic leucine zipper kinase"/>
    <property type="match status" value="1"/>
</dbReference>
<dbReference type="InterPro" id="IPR045269">
    <property type="entry name" value="Atg1-like"/>
</dbReference>
<name>A0A1J4JUV8_9EUKA</name>
<dbReference type="InterPro" id="IPR008271">
    <property type="entry name" value="Ser/Thr_kinase_AS"/>
</dbReference>
<dbReference type="OrthoDB" id="40902at2759"/>
<keyword evidence="4" id="KW-0723">Serine/threonine-protein kinase</keyword>
<comment type="similarity">
    <text evidence="4">Belongs to the protein kinase superfamily.</text>
</comment>
<evidence type="ECO:0000256" key="4">
    <source>
        <dbReference type="RuleBase" id="RU000304"/>
    </source>
</evidence>
<keyword evidence="6" id="KW-0808">Transferase</keyword>
<keyword evidence="1 3" id="KW-0547">Nucleotide-binding</keyword>
<dbReference type="Proteomes" id="UP000179807">
    <property type="component" value="Unassembled WGS sequence"/>
</dbReference>
<gene>
    <name evidence="6" type="primary">CAMK1</name>
    <name evidence="6" type="ORF">TRFO_29819</name>
</gene>
<dbReference type="EMBL" id="MLAK01000847">
    <property type="protein sequence ID" value="OHT02943.1"/>
    <property type="molecule type" value="Genomic_DNA"/>
</dbReference>
<dbReference type="PROSITE" id="PS50011">
    <property type="entry name" value="PROTEIN_KINASE_DOM"/>
    <property type="match status" value="1"/>
</dbReference>
<reference evidence="6" key="1">
    <citation type="submission" date="2016-10" db="EMBL/GenBank/DDBJ databases">
        <authorList>
            <person name="Benchimol M."/>
            <person name="Almeida L.G."/>
            <person name="Vasconcelos A.T."/>
            <person name="Perreira-Neves A."/>
            <person name="Rosa I.A."/>
            <person name="Tasca T."/>
            <person name="Bogo M.R."/>
            <person name="de Souza W."/>
        </authorList>
    </citation>
    <scope>NUCLEOTIDE SEQUENCE [LARGE SCALE GENOMIC DNA]</scope>
    <source>
        <strain evidence="6">K</strain>
    </source>
</reference>
<keyword evidence="2 3" id="KW-0067">ATP-binding</keyword>
<keyword evidence="7" id="KW-1185">Reference proteome</keyword>
<evidence type="ECO:0000259" key="5">
    <source>
        <dbReference type="PROSITE" id="PS50011"/>
    </source>
</evidence>
<dbReference type="GO" id="GO:0005737">
    <property type="term" value="C:cytoplasm"/>
    <property type="evidence" value="ECO:0007669"/>
    <property type="project" value="TreeGrafter"/>
</dbReference>
<protein>
    <submittedName>
        <fullName evidence="6">Calcium/calmodulin-dependent protein kinase type 1</fullName>
    </submittedName>
</protein>
<dbReference type="PROSITE" id="PS00107">
    <property type="entry name" value="PROTEIN_KINASE_ATP"/>
    <property type="match status" value="1"/>
</dbReference>
<evidence type="ECO:0000256" key="2">
    <source>
        <dbReference type="ARBA" id="ARBA00022840"/>
    </source>
</evidence>
<dbReference type="Pfam" id="PF00069">
    <property type="entry name" value="Pkinase"/>
    <property type="match status" value="1"/>
</dbReference>
<dbReference type="GO" id="GO:0010506">
    <property type="term" value="P:regulation of autophagy"/>
    <property type="evidence" value="ECO:0007669"/>
    <property type="project" value="InterPro"/>
</dbReference>
<feature type="binding site" evidence="3">
    <location>
        <position position="41"/>
    </location>
    <ligand>
        <name>ATP</name>
        <dbReference type="ChEBI" id="CHEBI:30616"/>
    </ligand>
</feature>
<sequence length="337" mass="38748">MFTKNTIVGGRYRFIEELGRGGFSIVMKACDIISQEYCAIKIINLQTDVNVLLMKREVEILTKMNHPCVVKLYDWFEEDGNAYIVMELVEGCDLLNFINESKYGIPENIAKKLFSQMLSGMIYIHSLNICHRDIKPENFLITKALDVKIIDFGLSKGSIDNVFCTTCGTLVYSSPERILGHQYTSSADVWSLGIILYAMINGELPFYSENNQTLVIKILKEDPKIWPKKNSESFVDLLNKFLKKNFEERITLQEAVIHPWINDVYTFVAEQVAEKKIKNRVPQFALKFNKLVLNSHLIRLSKVNKKIACTQRDIRLLNQTKSIDAGGSLRVRKRELH</sequence>
<evidence type="ECO:0000256" key="3">
    <source>
        <dbReference type="PROSITE-ProRule" id="PRU10141"/>
    </source>
</evidence>
<dbReference type="InterPro" id="IPR011009">
    <property type="entry name" value="Kinase-like_dom_sf"/>
</dbReference>
<accession>A0A1J4JUV8</accession>
<dbReference type="SMART" id="SM00220">
    <property type="entry name" value="S_TKc"/>
    <property type="match status" value="1"/>
</dbReference>
<dbReference type="PROSITE" id="PS00108">
    <property type="entry name" value="PROTEIN_KINASE_ST"/>
    <property type="match status" value="1"/>
</dbReference>
<evidence type="ECO:0000313" key="7">
    <source>
        <dbReference type="Proteomes" id="UP000179807"/>
    </source>
</evidence>
<dbReference type="PANTHER" id="PTHR24348">
    <property type="entry name" value="SERINE/THREONINE-PROTEIN KINASE UNC-51-RELATED"/>
    <property type="match status" value="1"/>
</dbReference>
<evidence type="ECO:0000256" key="1">
    <source>
        <dbReference type="ARBA" id="ARBA00022741"/>
    </source>
</evidence>
<dbReference type="VEuPathDB" id="TrichDB:TRFO_29819"/>
<dbReference type="GO" id="GO:0004674">
    <property type="term" value="F:protein serine/threonine kinase activity"/>
    <property type="evidence" value="ECO:0007669"/>
    <property type="project" value="UniProtKB-KW"/>
</dbReference>
<dbReference type="RefSeq" id="XP_068356079.1">
    <property type="nucleotide sequence ID" value="XM_068506996.1"/>
</dbReference>
<dbReference type="AlphaFoldDB" id="A0A1J4JUV8"/>
<dbReference type="InterPro" id="IPR017441">
    <property type="entry name" value="Protein_kinase_ATP_BS"/>
</dbReference>
<dbReference type="SUPFAM" id="SSF56112">
    <property type="entry name" value="Protein kinase-like (PK-like)"/>
    <property type="match status" value="1"/>
</dbReference>
<keyword evidence="6" id="KW-0418">Kinase</keyword>
<dbReference type="Gene3D" id="1.10.510.10">
    <property type="entry name" value="Transferase(Phosphotransferase) domain 1"/>
    <property type="match status" value="1"/>
</dbReference>
<dbReference type="InterPro" id="IPR000719">
    <property type="entry name" value="Prot_kinase_dom"/>
</dbReference>
<organism evidence="6 7">
    <name type="scientific">Tritrichomonas foetus</name>
    <dbReference type="NCBI Taxonomy" id="1144522"/>
    <lineage>
        <taxon>Eukaryota</taxon>
        <taxon>Metamonada</taxon>
        <taxon>Parabasalia</taxon>
        <taxon>Tritrichomonadida</taxon>
        <taxon>Tritrichomonadidae</taxon>
        <taxon>Tritrichomonas</taxon>
    </lineage>
</organism>
<evidence type="ECO:0000313" key="6">
    <source>
        <dbReference type="EMBL" id="OHT02943.1"/>
    </source>
</evidence>
<dbReference type="GeneID" id="94841700"/>
<feature type="domain" description="Protein kinase" evidence="5">
    <location>
        <begin position="12"/>
        <end position="261"/>
    </location>
</feature>
<comment type="caution">
    <text evidence="6">The sequence shown here is derived from an EMBL/GenBank/DDBJ whole genome shotgun (WGS) entry which is preliminary data.</text>
</comment>
<proteinExistence type="inferred from homology"/>